<organism evidence="2 3">
    <name type="scientific">SAR92 bacterium BACL26 MAG-121220-bin70</name>
    <dbReference type="NCBI Taxonomy" id="1655626"/>
    <lineage>
        <taxon>Bacteria</taxon>
        <taxon>Pseudomonadati</taxon>
        <taxon>Pseudomonadota</taxon>
        <taxon>Gammaproteobacteria</taxon>
        <taxon>Cellvibrionales</taxon>
        <taxon>Porticoccaceae</taxon>
        <taxon>SAR92 clade</taxon>
    </lineage>
</organism>
<reference evidence="2 3" key="1">
    <citation type="submission" date="2015-10" db="EMBL/GenBank/DDBJ databases">
        <title>Metagenome-Assembled Genomes uncover a global brackish microbiome.</title>
        <authorList>
            <person name="Hugerth L.W."/>
            <person name="Larsson J."/>
            <person name="Alneberg J."/>
            <person name="Lindh M.V."/>
            <person name="Legrand C."/>
            <person name="Pinhassi J."/>
            <person name="Andersson A.F."/>
        </authorList>
    </citation>
    <scope>NUCLEOTIDE SEQUENCE [LARGE SCALE GENOMIC DNA]</scope>
    <source>
        <strain evidence="2">BACL26 MAG-121220-bin70</strain>
    </source>
</reference>
<gene>
    <name evidence="2" type="ORF">ABS24_05600</name>
</gene>
<dbReference type="PROSITE" id="PS51257">
    <property type="entry name" value="PROKAR_LIPOPROTEIN"/>
    <property type="match status" value="1"/>
</dbReference>
<evidence type="ECO:0000256" key="1">
    <source>
        <dbReference type="SAM" id="SignalP"/>
    </source>
</evidence>
<comment type="caution">
    <text evidence="2">The sequence shown here is derived from an EMBL/GenBank/DDBJ whole genome shotgun (WGS) entry which is preliminary data.</text>
</comment>
<proteinExistence type="predicted"/>
<dbReference type="AlphaFoldDB" id="A0A0R2U9G5"/>
<protein>
    <recommendedName>
        <fullName evidence="4">Lipoprotein</fullName>
    </recommendedName>
</protein>
<dbReference type="EMBL" id="LICA01000062">
    <property type="protein sequence ID" value="KRO96156.1"/>
    <property type="molecule type" value="Genomic_DNA"/>
</dbReference>
<evidence type="ECO:0000313" key="2">
    <source>
        <dbReference type="EMBL" id="KRO96156.1"/>
    </source>
</evidence>
<accession>A0A0R2U9G5</accession>
<sequence length="220" mass="24170">MKIRPLNFQLGLLLITLSGCSATTTIDEYRPTDQPIVLNSDEKVVILGRRDAGHYETDREFIECVSKKVTSGAVKILPEQRFIDAIYPWFEPRTAPKGLPRLKRLMQQSSIKAKVDALSIRYLVWLDGSTETTGQGGSMSCAIGPGGGGCLGFAQWDKLSVYEATVWDLDELVEKGRLRVDSEGTSYLIGAVAPIPLLTPVKNDACNSLGKQLKSFFSVE</sequence>
<feature type="chain" id="PRO_5006425245" description="Lipoprotein" evidence="1">
    <location>
        <begin position="22"/>
        <end position="220"/>
    </location>
</feature>
<dbReference type="Proteomes" id="UP000051213">
    <property type="component" value="Unassembled WGS sequence"/>
</dbReference>
<evidence type="ECO:0000313" key="3">
    <source>
        <dbReference type="Proteomes" id="UP000051213"/>
    </source>
</evidence>
<keyword evidence="1" id="KW-0732">Signal</keyword>
<feature type="signal peptide" evidence="1">
    <location>
        <begin position="1"/>
        <end position="21"/>
    </location>
</feature>
<name>A0A0R2U9G5_9GAMM</name>
<evidence type="ECO:0008006" key="4">
    <source>
        <dbReference type="Google" id="ProtNLM"/>
    </source>
</evidence>